<evidence type="ECO:0000313" key="1">
    <source>
        <dbReference type="EMBL" id="KXG25742.2"/>
    </source>
</evidence>
<dbReference type="AlphaFoldDB" id="A0A1B6PJB5"/>
<protein>
    <submittedName>
        <fullName evidence="1">Uncharacterized protein</fullName>
    </submittedName>
</protein>
<dbReference type="EMBL" id="CM000765">
    <property type="protein sequence ID" value="KXG25742.2"/>
    <property type="molecule type" value="Genomic_DNA"/>
</dbReference>
<dbReference type="Gramene" id="KXG25742">
    <property type="protein sequence ID" value="KXG25742"/>
    <property type="gene ID" value="SORBI_3006G000200"/>
</dbReference>
<organism evidence="1 2">
    <name type="scientific">Sorghum bicolor</name>
    <name type="common">Sorghum</name>
    <name type="synonym">Sorghum vulgare</name>
    <dbReference type="NCBI Taxonomy" id="4558"/>
    <lineage>
        <taxon>Eukaryota</taxon>
        <taxon>Viridiplantae</taxon>
        <taxon>Streptophyta</taxon>
        <taxon>Embryophyta</taxon>
        <taxon>Tracheophyta</taxon>
        <taxon>Spermatophyta</taxon>
        <taxon>Magnoliopsida</taxon>
        <taxon>Liliopsida</taxon>
        <taxon>Poales</taxon>
        <taxon>Poaceae</taxon>
        <taxon>PACMAD clade</taxon>
        <taxon>Panicoideae</taxon>
        <taxon>Andropogonodae</taxon>
        <taxon>Andropogoneae</taxon>
        <taxon>Sorghinae</taxon>
        <taxon>Sorghum</taxon>
    </lineage>
</organism>
<gene>
    <name evidence="1" type="ORF">SORBI_3006G000200</name>
</gene>
<dbReference type="InParanoid" id="A0A1B6PJB5"/>
<accession>A0A1B6PJB5</accession>
<name>A0A1B6PJB5_SORBI</name>
<keyword evidence="2" id="KW-1185">Reference proteome</keyword>
<dbReference type="Proteomes" id="UP000000768">
    <property type="component" value="Chromosome 6"/>
</dbReference>
<reference evidence="1 2" key="1">
    <citation type="journal article" date="2009" name="Nature">
        <title>The Sorghum bicolor genome and the diversification of grasses.</title>
        <authorList>
            <person name="Paterson A.H."/>
            <person name="Bowers J.E."/>
            <person name="Bruggmann R."/>
            <person name="Dubchak I."/>
            <person name="Grimwood J."/>
            <person name="Gundlach H."/>
            <person name="Haberer G."/>
            <person name="Hellsten U."/>
            <person name="Mitros T."/>
            <person name="Poliakov A."/>
            <person name="Schmutz J."/>
            <person name="Spannagl M."/>
            <person name="Tang H."/>
            <person name="Wang X."/>
            <person name="Wicker T."/>
            <person name="Bharti A.K."/>
            <person name="Chapman J."/>
            <person name="Feltus F.A."/>
            <person name="Gowik U."/>
            <person name="Grigoriev I.V."/>
            <person name="Lyons E."/>
            <person name="Maher C.A."/>
            <person name="Martis M."/>
            <person name="Narechania A."/>
            <person name="Otillar R.P."/>
            <person name="Penning B.W."/>
            <person name="Salamov A.A."/>
            <person name="Wang Y."/>
            <person name="Zhang L."/>
            <person name="Carpita N.C."/>
            <person name="Freeling M."/>
            <person name="Gingle A.R."/>
            <person name="Hash C.T."/>
            <person name="Keller B."/>
            <person name="Klein P."/>
            <person name="Kresovich S."/>
            <person name="McCann M.C."/>
            <person name="Ming R."/>
            <person name="Peterson D.G."/>
            <person name="Mehboob-ur-Rahman"/>
            <person name="Ware D."/>
            <person name="Westhoff P."/>
            <person name="Mayer K.F."/>
            <person name="Messing J."/>
            <person name="Rokhsar D.S."/>
        </authorList>
    </citation>
    <scope>NUCLEOTIDE SEQUENCE [LARGE SCALE GENOMIC DNA]</scope>
    <source>
        <strain evidence="2">cv. BTx623</strain>
    </source>
</reference>
<evidence type="ECO:0000313" key="2">
    <source>
        <dbReference type="Proteomes" id="UP000000768"/>
    </source>
</evidence>
<sequence>MKQRGSGRLVVVGGRGRRSRGGGVAAEACACGSHHGGAAAAPWIGAAAGPEEAAAGCGPAPITRGRGCPVTNRGGGSESEWPPWKAMEKRSWGGHTLTGSPCHDAHATLFSSFSPSPPWLANSCRAAAGKMHACCFKMLDLDDASLFRDSACLATASYLLFMMLNKREKHV</sequence>
<proteinExistence type="predicted"/>
<reference evidence="2" key="2">
    <citation type="journal article" date="2018" name="Plant J.">
        <title>The Sorghum bicolor reference genome: improved assembly, gene annotations, a transcriptome atlas, and signatures of genome organization.</title>
        <authorList>
            <person name="McCormick R.F."/>
            <person name="Truong S.K."/>
            <person name="Sreedasyam A."/>
            <person name="Jenkins J."/>
            <person name="Shu S."/>
            <person name="Sims D."/>
            <person name="Kennedy M."/>
            <person name="Amirebrahimi M."/>
            <person name="Weers B.D."/>
            <person name="McKinley B."/>
            <person name="Mattison A."/>
            <person name="Morishige D.T."/>
            <person name="Grimwood J."/>
            <person name="Schmutz J."/>
            <person name="Mullet J.E."/>
        </authorList>
    </citation>
    <scope>NUCLEOTIDE SEQUENCE [LARGE SCALE GENOMIC DNA]</scope>
    <source>
        <strain evidence="2">cv. BTx623</strain>
    </source>
</reference>